<dbReference type="RefSeq" id="WP_204908617.1">
    <property type="nucleotide sequence ID" value="NZ_JACJLV010000013.1"/>
</dbReference>
<dbReference type="Proteomes" id="UP000713880">
    <property type="component" value="Unassembled WGS sequence"/>
</dbReference>
<keyword evidence="1" id="KW-0472">Membrane</keyword>
<dbReference type="SUPFAM" id="SSF53271">
    <property type="entry name" value="PRTase-like"/>
    <property type="match status" value="1"/>
</dbReference>
<dbReference type="Gene3D" id="3.40.50.2020">
    <property type="match status" value="1"/>
</dbReference>
<dbReference type="EMBL" id="JACJLV010000013">
    <property type="protein sequence ID" value="MBM6826571.1"/>
    <property type="molecule type" value="Genomic_DNA"/>
</dbReference>
<reference evidence="2" key="1">
    <citation type="submission" date="2020-08" db="EMBL/GenBank/DDBJ databases">
        <authorList>
            <person name="Cejkova D."/>
            <person name="Kubasova T."/>
            <person name="Jahodarova E."/>
            <person name="Rychlik I."/>
        </authorList>
    </citation>
    <scope>NUCLEOTIDE SEQUENCE</scope>
    <source>
        <strain evidence="2">An420c</strain>
    </source>
</reference>
<keyword evidence="3" id="KW-1185">Reference proteome</keyword>
<keyword evidence="1" id="KW-0812">Transmembrane</keyword>
<comment type="caution">
    <text evidence="2">The sequence shown here is derived from an EMBL/GenBank/DDBJ whole genome shotgun (WGS) entry which is preliminary data.</text>
</comment>
<evidence type="ECO:0000256" key="1">
    <source>
        <dbReference type="SAM" id="Phobius"/>
    </source>
</evidence>
<proteinExistence type="predicted"/>
<reference evidence="2" key="2">
    <citation type="journal article" date="2021" name="Sci. Rep.">
        <title>The distribution of antibiotic resistance genes in chicken gut microbiota commensals.</title>
        <authorList>
            <person name="Juricova H."/>
            <person name="Matiasovicova J."/>
            <person name="Kubasova T."/>
            <person name="Cejkova D."/>
            <person name="Rychlik I."/>
        </authorList>
    </citation>
    <scope>NUCLEOTIDE SEQUENCE</scope>
    <source>
        <strain evidence="2">An420c</strain>
    </source>
</reference>
<keyword evidence="2" id="KW-0328">Glycosyltransferase</keyword>
<dbReference type="GO" id="GO:0016757">
    <property type="term" value="F:glycosyltransferase activity"/>
    <property type="evidence" value="ECO:0007669"/>
    <property type="project" value="UniProtKB-KW"/>
</dbReference>
<keyword evidence="2" id="KW-0808">Transferase</keyword>
<keyword evidence="1" id="KW-1133">Transmembrane helix</keyword>
<evidence type="ECO:0000313" key="2">
    <source>
        <dbReference type="EMBL" id="MBM6826571.1"/>
    </source>
</evidence>
<accession>A0A939BBW5</accession>
<dbReference type="CDD" id="cd06223">
    <property type="entry name" value="PRTases_typeI"/>
    <property type="match status" value="1"/>
</dbReference>
<evidence type="ECO:0000313" key="3">
    <source>
        <dbReference type="Proteomes" id="UP000713880"/>
    </source>
</evidence>
<gene>
    <name evidence="2" type="ORF">H6A13_05565</name>
</gene>
<feature type="transmembrane region" description="Helical" evidence="1">
    <location>
        <begin position="153"/>
        <end position="172"/>
    </location>
</feature>
<sequence>MNSRIEEMADLRSAKNPKARIKILKGHFATSNSHLNTYIDMSTVKTRHNNSREAAKVLAEEYLTNTYVNTIVCLDETEVIGTFLAEQLADSNRMSLSAGNNISVVTPEYHSMGQMLFRDNKQRMIKDQQVMILAASVTTGKTILRAIESVLYYGGTVCAVCAIFSAVSRVAGMEIKTIFTSRDLPDYRAYEPADCPMCQEGRRVEAIVNSFGYSELK</sequence>
<organism evidence="2 3">
    <name type="scientific">Mordavella massiliensis</name>
    <dbReference type="NCBI Taxonomy" id="1871024"/>
    <lineage>
        <taxon>Bacteria</taxon>
        <taxon>Bacillati</taxon>
        <taxon>Bacillota</taxon>
        <taxon>Clostridia</taxon>
        <taxon>Eubacteriales</taxon>
        <taxon>Clostridiaceae</taxon>
        <taxon>Mordavella</taxon>
    </lineage>
</organism>
<dbReference type="AlphaFoldDB" id="A0A939BBW5"/>
<protein>
    <submittedName>
        <fullName evidence="2">Orotate phosphoribosyltransferase</fullName>
    </submittedName>
</protein>
<name>A0A939BBW5_9CLOT</name>
<dbReference type="InterPro" id="IPR000836">
    <property type="entry name" value="PRTase_dom"/>
</dbReference>
<dbReference type="InterPro" id="IPR029057">
    <property type="entry name" value="PRTase-like"/>
</dbReference>